<dbReference type="GeneID" id="25560737"/>
<dbReference type="Gene3D" id="1.25.40.20">
    <property type="entry name" value="Ankyrin repeat-containing domain"/>
    <property type="match status" value="1"/>
</dbReference>
<reference evidence="2 3" key="1">
    <citation type="submission" date="2010-05" db="EMBL/GenBank/DDBJ databases">
        <title>The Genome Sequence of Thecamonas trahens ATCC 50062.</title>
        <authorList>
            <consortium name="The Broad Institute Genome Sequencing Platform"/>
            <person name="Russ C."/>
            <person name="Cuomo C."/>
            <person name="Shea T."/>
            <person name="Young S.K."/>
            <person name="Zeng Q."/>
            <person name="Koehrsen M."/>
            <person name="Haas B."/>
            <person name="Borodovsky M."/>
            <person name="Guigo R."/>
            <person name="Alvarado L."/>
            <person name="Berlin A."/>
            <person name="Bochicchio J."/>
            <person name="Borenstein D."/>
            <person name="Chapman S."/>
            <person name="Chen Z."/>
            <person name="Freedman E."/>
            <person name="Gellesch M."/>
            <person name="Goldberg J."/>
            <person name="Griggs A."/>
            <person name="Gujja S."/>
            <person name="Heilman E."/>
            <person name="Heiman D."/>
            <person name="Hepburn T."/>
            <person name="Howarth C."/>
            <person name="Jen D."/>
            <person name="Larson L."/>
            <person name="Mehta T."/>
            <person name="Park D."/>
            <person name="Pearson M."/>
            <person name="Roberts A."/>
            <person name="Saif S."/>
            <person name="Shenoy N."/>
            <person name="Sisk P."/>
            <person name="Stolte C."/>
            <person name="Sykes S."/>
            <person name="Thomson T."/>
            <person name="Walk T."/>
            <person name="White J."/>
            <person name="Yandava C."/>
            <person name="Burger G."/>
            <person name="Gray M.W."/>
            <person name="Holland P.W.H."/>
            <person name="King N."/>
            <person name="Lang F.B.F."/>
            <person name="Roger A.J."/>
            <person name="Ruiz-Trillo I."/>
            <person name="Lander E."/>
            <person name="Nusbaum C."/>
        </authorList>
    </citation>
    <scope>NUCLEOTIDE SEQUENCE [LARGE SCALE GENOMIC DNA]</scope>
    <source>
        <strain evidence="2 3">ATCC 50062</strain>
    </source>
</reference>
<protein>
    <submittedName>
        <fullName evidence="2">Uncharacterized protein</fullName>
    </submittedName>
</protein>
<organism evidence="2 3">
    <name type="scientific">Thecamonas trahens ATCC 50062</name>
    <dbReference type="NCBI Taxonomy" id="461836"/>
    <lineage>
        <taxon>Eukaryota</taxon>
        <taxon>Apusozoa</taxon>
        <taxon>Apusomonadida</taxon>
        <taxon>Apusomonadidae</taxon>
        <taxon>Thecamonas</taxon>
    </lineage>
</organism>
<name>A0A0L0DJ95_THETB</name>
<dbReference type="Proteomes" id="UP000054408">
    <property type="component" value="Unassembled WGS sequence"/>
</dbReference>
<proteinExistence type="predicted"/>
<dbReference type="RefSeq" id="XP_013762140.1">
    <property type="nucleotide sequence ID" value="XM_013906686.1"/>
</dbReference>
<evidence type="ECO:0000313" key="2">
    <source>
        <dbReference type="EMBL" id="KNC52136.1"/>
    </source>
</evidence>
<feature type="region of interest" description="Disordered" evidence="1">
    <location>
        <begin position="1"/>
        <end position="30"/>
    </location>
</feature>
<accession>A0A0L0DJ95</accession>
<dbReference type="InterPro" id="IPR036770">
    <property type="entry name" value="Ankyrin_rpt-contain_sf"/>
</dbReference>
<evidence type="ECO:0000256" key="1">
    <source>
        <dbReference type="SAM" id="MobiDB-lite"/>
    </source>
</evidence>
<evidence type="ECO:0000313" key="3">
    <source>
        <dbReference type="Proteomes" id="UP000054408"/>
    </source>
</evidence>
<keyword evidence="3" id="KW-1185">Reference proteome</keyword>
<dbReference type="EMBL" id="GL349436">
    <property type="protein sequence ID" value="KNC52136.1"/>
    <property type="molecule type" value="Genomic_DNA"/>
</dbReference>
<gene>
    <name evidence="2" type="ORF">AMSG_00963</name>
</gene>
<sequence>MAYQWPSDSGSDSESSYDDSSAPEALETEELTAEQAAQLALAAAVSEGQTGKALADAVEAVPQPPGVNYAILLPPLPEADELYARGHAVMATPLGAAAREAALETLAALLAAGADDLAVDGVRPALVWAAWARSKPTVEALLAAAGDRYPREVLGEAACAAVRVAATEVLALLAQRLAATAGPALVPSKACGMCDRAAADVVVFALRRGQIEAARQVVAAAARAGHGAAATSLYELALMVPGGSKVAASVVTKLFLSYGVYAAGVCTRVQGDSPLNIAFLANDAALLTALLDAGAAPAIGLALLPSDFRTAEQRDEVMALIESTPPSTRQAVLGDRLEYSEFMVAAGNMCQAAVNAQAIGWRPETHCAFPRAVREAIATVLVLARATKGAGGRFVYVYKDAGFAQLPTELLFTIFNFVAHEWPQG</sequence>
<dbReference type="AlphaFoldDB" id="A0A0L0DJ95"/>
<feature type="compositionally biased region" description="Low complexity" evidence="1">
    <location>
        <begin position="7"/>
        <end position="20"/>
    </location>
</feature>